<sequence>MSEEKFPGPIQVPLSIAKEWEKRYEDDTTVEDAKNKLKAFLIPRESLEKVLALDTDAVFAYLGINDQNEKTLFFVGAELDKETGRYTNVYGQSSTQNKAAEAADDVVYDGVRPSPPF</sequence>
<organism evidence="1 2">
    <name type="scientific">Flavobacterium hydrocarbonoxydans</name>
    <dbReference type="NCBI Taxonomy" id="2683249"/>
    <lineage>
        <taxon>Bacteria</taxon>
        <taxon>Pseudomonadati</taxon>
        <taxon>Bacteroidota</taxon>
        <taxon>Flavobacteriia</taxon>
        <taxon>Flavobacteriales</taxon>
        <taxon>Flavobacteriaceae</taxon>
        <taxon>Flavobacterium</taxon>
    </lineage>
</organism>
<reference evidence="1 2" key="1">
    <citation type="submission" date="2019-12" db="EMBL/GenBank/DDBJ databases">
        <authorList>
            <person name="Kim Y.S."/>
        </authorList>
    </citation>
    <scope>NUCLEOTIDE SEQUENCE [LARGE SCALE GENOMIC DNA]</scope>
    <source>
        <strain evidence="1 2">GA093</strain>
    </source>
</reference>
<protein>
    <submittedName>
        <fullName evidence="1">Uncharacterized protein</fullName>
    </submittedName>
</protein>
<accession>A0A6I4NUS6</accession>
<gene>
    <name evidence="1" type="ORF">GON26_20980</name>
</gene>
<evidence type="ECO:0000313" key="2">
    <source>
        <dbReference type="Proteomes" id="UP000471501"/>
    </source>
</evidence>
<dbReference type="RefSeq" id="WP_160376728.1">
    <property type="nucleotide sequence ID" value="NZ_WSTB01000020.1"/>
</dbReference>
<evidence type="ECO:0000313" key="1">
    <source>
        <dbReference type="EMBL" id="MWB96842.1"/>
    </source>
</evidence>
<dbReference type="EMBL" id="WSTB01000020">
    <property type="protein sequence ID" value="MWB96842.1"/>
    <property type="molecule type" value="Genomic_DNA"/>
</dbReference>
<keyword evidence="2" id="KW-1185">Reference proteome</keyword>
<proteinExistence type="predicted"/>
<dbReference type="Proteomes" id="UP000471501">
    <property type="component" value="Unassembled WGS sequence"/>
</dbReference>
<comment type="caution">
    <text evidence="1">The sequence shown here is derived from an EMBL/GenBank/DDBJ whole genome shotgun (WGS) entry which is preliminary data.</text>
</comment>
<dbReference type="AlphaFoldDB" id="A0A6I4NUS6"/>
<name>A0A6I4NUS6_9FLAO</name>